<keyword evidence="1" id="KW-0812">Transmembrane</keyword>
<evidence type="ECO:0000256" key="1">
    <source>
        <dbReference type="SAM" id="Phobius"/>
    </source>
</evidence>
<protein>
    <submittedName>
        <fullName evidence="2">Uncharacterized protein</fullName>
    </submittedName>
</protein>
<sequence>MRGSAGIVRPMVAVQRSSTVSWAQCGLVVVVGLPVAVVLFMIFWPSDYG</sequence>
<feature type="transmembrane region" description="Helical" evidence="1">
    <location>
        <begin position="21"/>
        <end position="44"/>
    </location>
</feature>
<organism evidence="2">
    <name type="scientific">Nocardia farcinica</name>
    <dbReference type="NCBI Taxonomy" id="37329"/>
    <lineage>
        <taxon>Bacteria</taxon>
        <taxon>Bacillati</taxon>
        <taxon>Actinomycetota</taxon>
        <taxon>Actinomycetes</taxon>
        <taxon>Mycobacteriales</taxon>
        <taxon>Nocardiaceae</taxon>
        <taxon>Nocardia</taxon>
    </lineage>
</organism>
<reference evidence="2" key="1">
    <citation type="submission" date="2019-02" db="EMBL/GenBank/DDBJ databases">
        <authorList>
            <consortium name="Pathogen Informatics"/>
        </authorList>
    </citation>
    <scope>NUCLEOTIDE SEQUENCE</scope>
    <source>
        <strain evidence="2">3012STDY6733949</strain>
    </source>
</reference>
<dbReference type="EMBL" id="CAACYE010000005">
    <property type="protein sequence ID" value="VFA86731.1"/>
    <property type="molecule type" value="Genomic_DNA"/>
</dbReference>
<accession>A0A449GLS7</accession>
<keyword evidence="1" id="KW-1133">Transmembrane helix</keyword>
<dbReference type="AlphaFoldDB" id="A0A449GLS7"/>
<proteinExistence type="predicted"/>
<evidence type="ECO:0000313" key="2">
    <source>
        <dbReference type="EMBL" id="VFA86731.1"/>
    </source>
</evidence>
<name>A0A449GLS7_NOCFR</name>
<keyword evidence="1" id="KW-0472">Membrane</keyword>
<gene>
    <name evidence="2" type="ORF">NCTC1935_04596</name>
</gene>